<dbReference type="GO" id="GO:0008168">
    <property type="term" value="F:methyltransferase activity"/>
    <property type="evidence" value="ECO:0007669"/>
    <property type="project" value="UniProtKB-KW"/>
</dbReference>
<dbReference type="SUPFAM" id="SSF53335">
    <property type="entry name" value="S-adenosyl-L-methionine-dependent methyltransferases"/>
    <property type="match status" value="1"/>
</dbReference>
<keyword evidence="2" id="KW-0489">Methyltransferase</keyword>
<dbReference type="Gene3D" id="3.40.50.150">
    <property type="entry name" value="Vaccinia Virus protein VP39"/>
    <property type="match status" value="1"/>
</dbReference>
<dbReference type="InterPro" id="IPR029063">
    <property type="entry name" value="SAM-dependent_MTases_sf"/>
</dbReference>
<sequence>MKRADRIKINFIRNWDLPGKERLAHLLKPSAGFKTNFKDGIVWLRHEDIAIHTSADNYIEHMVLTTGTYEDEINKLIRVSLKPGFAALDIGANIGLQSIRMSQSCGADGKVYSFEPLQHIHQKFSRNIALNNCQNIQLFPFALSDSDGETTVNIDEQTWNQGAFSLNQESNGKSQQTITIKAGDTLSEIAALQRLDLIKIDVEGYEFQVLRGLKDTLRKHRPRIIFEYDDNYWQRTGQQMADCYPFLIETGYTLYQITQVGCELISNAADAIGGNIFCIPLTINNG</sequence>
<dbReference type="NCBIfam" id="TIGR01444">
    <property type="entry name" value="fkbM_fam"/>
    <property type="match status" value="1"/>
</dbReference>
<dbReference type="Pfam" id="PF05050">
    <property type="entry name" value="Methyltransf_21"/>
    <property type="match status" value="1"/>
</dbReference>
<dbReference type="GO" id="GO:0032259">
    <property type="term" value="P:methylation"/>
    <property type="evidence" value="ECO:0007669"/>
    <property type="project" value="UniProtKB-KW"/>
</dbReference>
<accession>A0A929KXR0</accession>
<keyword evidence="3" id="KW-1185">Reference proteome</keyword>
<dbReference type="AlphaFoldDB" id="A0A929KXR0"/>
<dbReference type="PANTHER" id="PTHR34203">
    <property type="entry name" value="METHYLTRANSFERASE, FKBM FAMILY PROTEIN"/>
    <property type="match status" value="1"/>
</dbReference>
<dbReference type="InterPro" id="IPR006342">
    <property type="entry name" value="FkbM_mtfrase"/>
</dbReference>
<dbReference type="RefSeq" id="WP_194110029.1">
    <property type="nucleotide sequence ID" value="NZ_JADFFL010000001.1"/>
</dbReference>
<proteinExistence type="predicted"/>
<dbReference type="InterPro" id="IPR052514">
    <property type="entry name" value="SAM-dependent_MTase"/>
</dbReference>
<organism evidence="2 3">
    <name type="scientific">Mucilaginibacter myungsuensis</name>
    <dbReference type="NCBI Taxonomy" id="649104"/>
    <lineage>
        <taxon>Bacteria</taxon>
        <taxon>Pseudomonadati</taxon>
        <taxon>Bacteroidota</taxon>
        <taxon>Sphingobacteriia</taxon>
        <taxon>Sphingobacteriales</taxon>
        <taxon>Sphingobacteriaceae</taxon>
        <taxon>Mucilaginibacter</taxon>
    </lineage>
</organism>
<dbReference type="Proteomes" id="UP000622475">
    <property type="component" value="Unassembled WGS sequence"/>
</dbReference>
<feature type="domain" description="Methyltransferase FkbM" evidence="1">
    <location>
        <begin position="89"/>
        <end position="252"/>
    </location>
</feature>
<dbReference type="PANTHER" id="PTHR34203:SF15">
    <property type="entry name" value="SLL1173 PROTEIN"/>
    <property type="match status" value="1"/>
</dbReference>
<comment type="caution">
    <text evidence="2">The sequence shown here is derived from an EMBL/GenBank/DDBJ whole genome shotgun (WGS) entry which is preliminary data.</text>
</comment>
<reference evidence="2" key="1">
    <citation type="submission" date="2020-10" db="EMBL/GenBank/DDBJ databases">
        <title>Mucilaginibacter mali sp. nov., isolated from rhizosphere soil of apple orchard.</title>
        <authorList>
            <person name="Lee J.-S."/>
            <person name="Kim H.S."/>
            <person name="Kim J.-S."/>
        </authorList>
    </citation>
    <scope>NUCLEOTIDE SEQUENCE</scope>
    <source>
        <strain evidence="2">KCTC 22746</strain>
    </source>
</reference>
<name>A0A929KXR0_9SPHI</name>
<gene>
    <name evidence="2" type="ORF">IRJ16_03005</name>
</gene>
<evidence type="ECO:0000313" key="3">
    <source>
        <dbReference type="Proteomes" id="UP000622475"/>
    </source>
</evidence>
<evidence type="ECO:0000259" key="1">
    <source>
        <dbReference type="Pfam" id="PF05050"/>
    </source>
</evidence>
<protein>
    <submittedName>
        <fullName evidence="2">FkbM family methyltransferase</fullName>
    </submittedName>
</protein>
<evidence type="ECO:0000313" key="2">
    <source>
        <dbReference type="EMBL" id="MBE9660839.1"/>
    </source>
</evidence>
<keyword evidence="2" id="KW-0808">Transferase</keyword>
<dbReference type="EMBL" id="JADFFL010000001">
    <property type="protein sequence ID" value="MBE9660839.1"/>
    <property type="molecule type" value="Genomic_DNA"/>
</dbReference>